<feature type="compositionally biased region" description="Basic and acidic residues" evidence="1">
    <location>
        <begin position="639"/>
        <end position="649"/>
    </location>
</feature>
<feature type="signal peptide" evidence="2">
    <location>
        <begin position="1"/>
        <end position="19"/>
    </location>
</feature>
<gene>
    <name evidence="3" type="ORF">Zmor_007719</name>
</gene>
<organism evidence="3 4">
    <name type="scientific">Zophobas morio</name>
    <dbReference type="NCBI Taxonomy" id="2755281"/>
    <lineage>
        <taxon>Eukaryota</taxon>
        <taxon>Metazoa</taxon>
        <taxon>Ecdysozoa</taxon>
        <taxon>Arthropoda</taxon>
        <taxon>Hexapoda</taxon>
        <taxon>Insecta</taxon>
        <taxon>Pterygota</taxon>
        <taxon>Neoptera</taxon>
        <taxon>Endopterygota</taxon>
        <taxon>Coleoptera</taxon>
        <taxon>Polyphaga</taxon>
        <taxon>Cucujiformia</taxon>
        <taxon>Tenebrionidae</taxon>
        <taxon>Zophobas</taxon>
    </lineage>
</organism>
<dbReference type="Proteomes" id="UP001168821">
    <property type="component" value="Unassembled WGS sequence"/>
</dbReference>
<keyword evidence="2" id="KW-0732">Signal</keyword>
<feature type="compositionally biased region" description="Low complexity" evidence="1">
    <location>
        <begin position="545"/>
        <end position="556"/>
    </location>
</feature>
<proteinExistence type="predicted"/>
<dbReference type="EMBL" id="JALNTZ010000002">
    <property type="protein sequence ID" value="KAJ3663460.1"/>
    <property type="molecule type" value="Genomic_DNA"/>
</dbReference>
<feature type="region of interest" description="Disordered" evidence="1">
    <location>
        <begin position="30"/>
        <end position="68"/>
    </location>
</feature>
<comment type="caution">
    <text evidence="3">The sequence shown here is derived from an EMBL/GenBank/DDBJ whole genome shotgun (WGS) entry which is preliminary data.</text>
</comment>
<evidence type="ECO:0000313" key="4">
    <source>
        <dbReference type="Proteomes" id="UP001168821"/>
    </source>
</evidence>
<accession>A0AA38IW77</accession>
<evidence type="ECO:0000313" key="3">
    <source>
        <dbReference type="EMBL" id="KAJ3663460.1"/>
    </source>
</evidence>
<evidence type="ECO:0000256" key="1">
    <source>
        <dbReference type="SAM" id="MobiDB-lite"/>
    </source>
</evidence>
<feature type="chain" id="PRO_5041358869" evidence="2">
    <location>
        <begin position="20"/>
        <end position="655"/>
    </location>
</feature>
<dbReference type="AlphaFoldDB" id="A0AA38IW77"/>
<protein>
    <submittedName>
        <fullName evidence="3">Uncharacterized protein</fullName>
    </submittedName>
</protein>
<reference evidence="3" key="1">
    <citation type="journal article" date="2023" name="G3 (Bethesda)">
        <title>Whole genome assemblies of Zophobas morio and Tenebrio molitor.</title>
        <authorList>
            <person name="Kaur S."/>
            <person name="Stinson S.A."/>
            <person name="diCenzo G.C."/>
        </authorList>
    </citation>
    <scope>NUCLEOTIDE SEQUENCE</scope>
    <source>
        <strain evidence="3">QUZm001</strain>
    </source>
</reference>
<sequence>MKQQLIVTVLCGLSLSTFGHEILNRHHETHPAELAHSRAKSPLSSRNQGSDENENCEPSGTPPGKETTLNISIACSPHPILVVYNASAKVAFGIDVKASLAGFLNYSSGEGLIVNYVSETVVAIDLSKWGHKLVFPFLIRQNISLQNLFDQGRKTSKEEASECIQKGLILLSGGQYAVLVSEAWDVFIDITRALSFALKTVIPIIKPGTFSAKTSLNRLIEAIYGLASWIKNTPNVEFVLEHRVSLNLQVLLDAKSAIGVISYIWEQLSPADLERISQSLKTSVDVEEQIASLAGNSTTGANGIITVISKLVLFAHGRESLHMLIEVLVEFIAKNKHNSDAFPDFRADVKNINELIVKPKYQKPLKVVYKLAQELISHNWAEGGVSISGILQDIDDGLSKNSLKLVIRVLSCLKAKTSIQVAVSTLVLHFVELLTFRGGAKVLSVITGVQISEEILKAGPSALTTILRGVTIDQLWKEPTGKALVSIPVIGPAVVAINAQLKVSGIHLTVEEALENSASGGIRAIITEVIEGTSEHEEPPVPLIGSESSSSGQSESTTEKSENTESSGNDNVGPSSTPTQDGSGGDGTGKGGSSEEPTTQGGEKGKGGSSEETTTEGGDKGKGNGNEYGEIDINGLKGADGKEPSDRHKAQGRSK</sequence>
<feature type="compositionally biased region" description="Gly residues" evidence="1">
    <location>
        <begin position="582"/>
        <end position="592"/>
    </location>
</feature>
<evidence type="ECO:0000256" key="2">
    <source>
        <dbReference type="SAM" id="SignalP"/>
    </source>
</evidence>
<feature type="region of interest" description="Disordered" evidence="1">
    <location>
        <begin position="532"/>
        <end position="655"/>
    </location>
</feature>
<keyword evidence="4" id="KW-1185">Reference proteome</keyword>
<name>A0AA38IW77_9CUCU</name>